<comment type="subunit">
    <text evidence="9">Monomer.</text>
</comment>
<feature type="region of interest" description="Disordered" evidence="10">
    <location>
        <begin position="131"/>
        <end position="166"/>
    </location>
</feature>
<dbReference type="InterPro" id="IPR017896">
    <property type="entry name" value="4Fe4S_Fe-S-bd"/>
</dbReference>
<keyword evidence="2 9" id="KW-0963">Cytoplasm</keyword>
<feature type="binding site" evidence="9">
    <location>
        <position position="230"/>
    </location>
    <ligand>
        <name>[4Fe-4S] cluster</name>
        <dbReference type="ChEBI" id="CHEBI:49883"/>
        <label>1</label>
    </ligand>
</feature>
<feature type="binding site" evidence="9">
    <location>
        <position position="233"/>
    </location>
    <ligand>
        <name>[4Fe-4S] cluster</name>
        <dbReference type="ChEBI" id="CHEBI:49883"/>
        <label>1</label>
    </ligand>
</feature>
<dbReference type="AlphaFoldDB" id="A0A450X794"/>
<name>A0A450X794_9GAMM</name>
<accession>A0A450X794</accession>
<dbReference type="Pfam" id="PF13484">
    <property type="entry name" value="Fer4_16"/>
    <property type="match status" value="1"/>
</dbReference>
<dbReference type="Gene3D" id="3.30.70.20">
    <property type="match status" value="1"/>
</dbReference>
<dbReference type="HAMAP" id="MF_00916">
    <property type="entry name" value="QueG"/>
    <property type="match status" value="1"/>
</dbReference>
<comment type="catalytic activity">
    <reaction evidence="9">
        <text>epoxyqueuosine(34) in tRNA + AH2 = queuosine(34) in tRNA + A + H2O</text>
        <dbReference type="Rhea" id="RHEA:32159"/>
        <dbReference type="Rhea" id="RHEA-COMP:18571"/>
        <dbReference type="Rhea" id="RHEA-COMP:18582"/>
        <dbReference type="ChEBI" id="CHEBI:13193"/>
        <dbReference type="ChEBI" id="CHEBI:15377"/>
        <dbReference type="ChEBI" id="CHEBI:17499"/>
        <dbReference type="ChEBI" id="CHEBI:194431"/>
        <dbReference type="ChEBI" id="CHEBI:194443"/>
        <dbReference type="EC" id="1.17.99.6"/>
    </reaction>
</comment>
<keyword evidence="4 9" id="KW-0479">Metal-binding</keyword>
<feature type="binding site" evidence="9">
    <location>
        <position position="287"/>
    </location>
    <ligand>
        <name>[4Fe-4S] cluster</name>
        <dbReference type="ChEBI" id="CHEBI:49883"/>
        <label>1</label>
    </ligand>
</feature>
<dbReference type="GO" id="GO:0051539">
    <property type="term" value="F:4 iron, 4 sulfur cluster binding"/>
    <property type="evidence" value="ECO:0007669"/>
    <property type="project" value="UniProtKB-KW"/>
</dbReference>
<feature type="binding site" evidence="9">
    <location>
        <position position="283"/>
    </location>
    <ligand>
        <name>[4Fe-4S] cluster</name>
        <dbReference type="ChEBI" id="CHEBI:49883"/>
        <label>2</label>
    </ligand>
</feature>
<sequence>MDYQRLREDIKSWGHELGFRRIGISPIDLAHDEKRLQEWLVAGYHGEMQYMARHGSKRSRPSELVPGACRVISVAMDYLPPEGLADAMRTLRDPRQGYIARYALGRDYHKVLRRRLARLLKRIERQPILEQSPPLSVTERSNASRNDSPLARGDVDPGSNTAFPGPGGRVFVDSAPVLEKALARNAGLGWIGKHTNLIDRKVGSFFFLGEIYTNLPLPIDEPATGHCGTCRACMLACPTGAIVAPYRLDARRCIAYLTIEYRGSIPLELRARIGNRIFGCDDCQLACPWNRFAPATREPDFLPRDYLHDRSLVELFRWSEAEFIARTTGSALRRMGYECWLRNIAVAIGNAPPSAQMRAALRERTGHPSPLVAEHVAWALARHGC</sequence>
<keyword evidence="3 9" id="KW-0819">tRNA processing</keyword>
<dbReference type="GO" id="GO:0046872">
    <property type="term" value="F:metal ion binding"/>
    <property type="evidence" value="ECO:0007669"/>
    <property type="project" value="UniProtKB-KW"/>
</dbReference>
<evidence type="ECO:0000256" key="6">
    <source>
        <dbReference type="ARBA" id="ARBA00023002"/>
    </source>
</evidence>
<gene>
    <name evidence="9" type="primary">queG</name>
    <name evidence="12" type="ORF">BECKMB1821G_GA0114241_101167</name>
</gene>
<keyword evidence="9" id="KW-0170">Cobalt</keyword>
<feature type="binding site" evidence="9">
    <location>
        <position position="173"/>
    </location>
    <ligand>
        <name>cob(II)alamin</name>
        <dbReference type="ChEBI" id="CHEBI:16304"/>
    </ligand>
</feature>
<dbReference type="PROSITE" id="PS00198">
    <property type="entry name" value="4FE4S_FER_1"/>
    <property type="match status" value="1"/>
</dbReference>
<keyword evidence="1 9" id="KW-0004">4Fe-4S</keyword>
<dbReference type="PROSITE" id="PS51379">
    <property type="entry name" value="4FE4S_FER_2"/>
    <property type="match status" value="1"/>
</dbReference>
<dbReference type="Pfam" id="PF08331">
    <property type="entry name" value="QueG_DUF1730"/>
    <property type="match status" value="1"/>
</dbReference>
<dbReference type="InterPro" id="IPR004453">
    <property type="entry name" value="QueG"/>
</dbReference>
<dbReference type="UniPathway" id="UPA00392"/>
<keyword evidence="5 9" id="KW-0671">Queuosine biosynthesis</keyword>
<comment type="subcellular location">
    <subcellularLocation>
        <location evidence="9">Cytoplasm</location>
    </subcellularLocation>
</comment>
<dbReference type="GO" id="GO:0005737">
    <property type="term" value="C:cytoplasm"/>
    <property type="evidence" value="ECO:0007669"/>
    <property type="project" value="UniProtKB-SubCell"/>
</dbReference>
<keyword evidence="8 9" id="KW-0411">Iron-sulfur</keyword>
<dbReference type="SUPFAM" id="SSF46548">
    <property type="entry name" value="alpha-helical ferredoxin"/>
    <property type="match status" value="1"/>
</dbReference>
<dbReference type="GO" id="GO:0008616">
    <property type="term" value="P:tRNA queuosine(34) biosynthetic process"/>
    <property type="evidence" value="ECO:0007669"/>
    <property type="project" value="UniProtKB-UniRule"/>
</dbReference>
<dbReference type="InterPro" id="IPR013542">
    <property type="entry name" value="QueG_DUF1730"/>
</dbReference>
<feature type="binding site" evidence="9">
    <location>
        <position position="280"/>
    </location>
    <ligand>
        <name>[4Fe-4S] cluster</name>
        <dbReference type="ChEBI" id="CHEBI:49883"/>
        <label>2</label>
    </ligand>
</feature>
<feature type="binding site" evidence="9">
    <location>
        <begin position="280"/>
        <end position="281"/>
    </location>
    <ligand>
        <name>cob(II)alamin</name>
        <dbReference type="ChEBI" id="CHEBI:16304"/>
    </ligand>
</feature>
<feature type="binding site" evidence="9">
    <location>
        <position position="253"/>
    </location>
    <ligand>
        <name>[4Fe-4S] cluster</name>
        <dbReference type="ChEBI" id="CHEBI:49883"/>
        <label>2</label>
    </ligand>
</feature>
<dbReference type="PANTHER" id="PTHR30002:SF4">
    <property type="entry name" value="EPOXYQUEUOSINE REDUCTASE"/>
    <property type="match status" value="1"/>
</dbReference>
<dbReference type="NCBIfam" id="TIGR00276">
    <property type="entry name" value="tRNA epoxyqueuosine(34) reductase QueG"/>
    <property type="match status" value="1"/>
</dbReference>
<feature type="compositionally biased region" description="Polar residues" evidence="10">
    <location>
        <begin position="133"/>
        <end position="147"/>
    </location>
</feature>
<feature type="binding site" evidence="9">
    <location>
        <position position="237"/>
    </location>
    <ligand>
        <name>[4Fe-4S] cluster</name>
        <dbReference type="ChEBI" id="CHEBI:49883"/>
        <label>2</label>
    </ligand>
</feature>
<dbReference type="EC" id="1.17.99.6" evidence="9"/>
<keyword evidence="9" id="KW-0846">Cobalamin</keyword>
<feature type="binding site" evidence="9">
    <location>
        <position position="197"/>
    </location>
    <ligand>
        <name>cob(II)alamin</name>
        <dbReference type="ChEBI" id="CHEBI:16304"/>
    </ligand>
</feature>
<comment type="cofactor">
    <cofactor evidence="9">
        <name>[4Fe-4S] cluster</name>
        <dbReference type="ChEBI" id="CHEBI:49883"/>
    </cofactor>
    <text evidence="9">Binds 2 [4Fe-4S] clusters per monomer.</text>
</comment>
<proteinExistence type="inferred from homology"/>
<feature type="domain" description="4Fe-4S ferredoxin-type" evidence="11">
    <location>
        <begin position="215"/>
        <end position="247"/>
    </location>
</feature>
<evidence type="ECO:0000256" key="3">
    <source>
        <dbReference type="ARBA" id="ARBA00022694"/>
    </source>
</evidence>
<protein>
    <recommendedName>
        <fullName evidence="9">Epoxyqueuosine reductase</fullName>
        <ecNumber evidence="9">1.17.99.6</ecNumber>
    </recommendedName>
    <alternativeName>
        <fullName evidence="9">Queuosine biosynthesis protein QueG</fullName>
    </alternativeName>
</protein>
<feature type="binding site" evidence="9">
    <location>
        <position position="208"/>
    </location>
    <ligand>
        <name>cob(II)alamin</name>
        <dbReference type="ChEBI" id="CHEBI:16304"/>
    </ligand>
</feature>
<comment type="caution">
    <text evidence="9">Lacks conserved residue(s) required for the propagation of feature annotation.</text>
</comment>
<evidence type="ECO:0000256" key="8">
    <source>
        <dbReference type="ARBA" id="ARBA00023014"/>
    </source>
</evidence>
<dbReference type="GO" id="GO:0031419">
    <property type="term" value="F:cobalamin binding"/>
    <property type="evidence" value="ECO:0007669"/>
    <property type="project" value="UniProtKB-KW"/>
</dbReference>
<comment type="similarity">
    <text evidence="9">Belongs to the QueG family.</text>
</comment>
<dbReference type="EMBL" id="CAADFO010000011">
    <property type="protein sequence ID" value="VFK25165.1"/>
    <property type="molecule type" value="Genomic_DNA"/>
</dbReference>
<reference evidence="12" key="1">
    <citation type="submission" date="2019-02" db="EMBL/GenBank/DDBJ databases">
        <authorList>
            <person name="Gruber-Vodicka R. H."/>
            <person name="Seah K. B. B."/>
        </authorList>
    </citation>
    <scope>NUCLEOTIDE SEQUENCE</scope>
    <source>
        <strain evidence="12">BECK_BZ197</strain>
    </source>
</reference>
<evidence type="ECO:0000256" key="2">
    <source>
        <dbReference type="ARBA" id="ARBA00022490"/>
    </source>
</evidence>
<organism evidence="12">
    <name type="scientific">Candidatus Kentrum sp. MB</name>
    <dbReference type="NCBI Taxonomy" id="2138164"/>
    <lineage>
        <taxon>Bacteria</taxon>
        <taxon>Pseudomonadati</taxon>
        <taxon>Pseudomonadota</taxon>
        <taxon>Gammaproteobacteria</taxon>
        <taxon>Candidatus Kentrum</taxon>
    </lineage>
</organism>
<dbReference type="FunFam" id="3.30.70.20:FF:000017">
    <property type="entry name" value="Epoxyqueuosine reductase"/>
    <property type="match status" value="1"/>
</dbReference>
<feature type="binding site" evidence="9">
    <location>
        <position position="227"/>
    </location>
    <ligand>
        <name>[4Fe-4S] cluster</name>
        <dbReference type="ChEBI" id="CHEBI:49883"/>
        <label>1</label>
    </ligand>
</feature>
<feature type="binding site" evidence="9">
    <location>
        <position position="58"/>
    </location>
    <ligand>
        <name>cob(II)alamin</name>
        <dbReference type="ChEBI" id="CHEBI:16304"/>
    </ligand>
</feature>
<keyword evidence="6 9" id="KW-0560">Oxidoreductase</keyword>
<comment type="function">
    <text evidence="9">Catalyzes the conversion of epoxyqueuosine (oQ) to queuosine (Q), which is a hypermodified base found in the wobble positions of tRNA(Asp), tRNA(Asn), tRNA(His) and tRNA(Tyr).</text>
</comment>
<comment type="cofactor">
    <cofactor evidence="9">
        <name>cob(II)alamin</name>
        <dbReference type="ChEBI" id="CHEBI:16304"/>
    </cofactor>
</comment>
<evidence type="ECO:0000256" key="5">
    <source>
        <dbReference type="ARBA" id="ARBA00022785"/>
    </source>
</evidence>
<evidence type="ECO:0000256" key="9">
    <source>
        <dbReference type="HAMAP-Rule" id="MF_00916"/>
    </source>
</evidence>
<evidence type="ECO:0000256" key="7">
    <source>
        <dbReference type="ARBA" id="ARBA00023004"/>
    </source>
</evidence>
<keyword evidence="7 9" id="KW-0408">Iron</keyword>
<dbReference type="PANTHER" id="PTHR30002">
    <property type="entry name" value="EPOXYQUEUOSINE REDUCTASE"/>
    <property type="match status" value="1"/>
</dbReference>
<dbReference type="GO" id="GO:0052693">
    <property type="term" value="F:epoxyqueuosine reductase activity"/>
    <property type="evidence" value="ECO:0007669"/>
    <property type="project" value="UniProtKB-UniRule"/>
</dbReference>
<feature type="active site" description="Proton donor" evidence="9">
    <location>
        <position position="173"/>
    </location>
</feature>
<evidence type="ECO:0000313" key="12">
    <source>
        <dbReference type="EMBL" id="VFK25165.1"/>
    </source>
</evidence>
<comment type="pathway">
    <text evidence="9">tRNA modification; tRNA-queuosine biosynthesis.</text>
</comment>
<evidence type="ECO:0000256" key="1">
    <source>
        <dbReference type="ARBA" id="ARBA00022485"/>
    </source>
</evidence>
<dbReference type="InterPro" id="IPR017900">
    <property type="entry name" value="4Fe4S_Fe_S_CS"/>
</dbReference>
<evidence type="ECO:0000256" key="10">
    <source>
        <dbReference type="SAM" id="MobiDB-lite"/>
    </source>
</evidence>
<evidence type="ECO:0000256" key="4">
    <source>
        <dbReference type="ARBA" id="ARBA00022723"/>
    </source>
</evidence>
<evidence type="ECO:0000259" key="11">
    <source>
        <dbReference type="PROSITE" id="PS51379"/>
    </source>
</evidence>